<protein>
    <submittedName>
        <fullName evidence="5">Uncharacterized protein</fullName>
    </submittedName>
</protein>
<dbReference type="GO" id="GO:0005634">
    <property type="term" value="C:nucleus"/>
    <property type="evidence" value="ECO:0007669"/>
    <property type="project" value="UniProtKB-SubCell"/>
</dbReference>
<sequence length="137" mass="14983">MANHHPSPTMAMQGQQHGPPGPPPPPGMQQGQNYAPSRQILLMNEAVWMQIGSFAELLGNLEEAMKAYDRALQANPQSVAAMNAISLILRTREEFHKAVDYLQAILKIDNTNGEAWGSLGTCRMHHAPERAPTNATC</sequence>
<dbReference type="GO" id="GO:0000122">
    <property type="term" value="P:negative regulation of transcription by RNA polymerase II"/>
    <property type="evidence" value="ECO:0007669"/>
    <property type="project" value="TreeGrafter"/>
</dbReference>
<dbReference type="GO" id="GO:0031490">
    <property type="term" value="F:chromatin DNA binding"/>
    <property type="evidence" value="ECO:0007669"/>
    <property type="project" value="TreeGrafter"/>
</dbReference>
<evidence type="ECO:0000313" key="6">
    <source>
        <dbReference type="Proteomes" id="UP000007174"/>
    </source>
</evidence>
<dbReference type="VEuPathDB" id="FungiDB:CH63R_10244"/>
<dbReference type="eggNOG" id="KOG1124">
    <property type="taxonomic scope" value="Eukaryota"/>
</dbReference>
<evidence type="ECO:0000256" key="1">
    <source>
        <dbReference type="ARBA" id="ARBA00004123"/>
    </source>
</evidence>
<dbReference type="InterPro" id="IPR051630">
    <property type="entry name" value="Corepressor-Demethylase"/>
</dbReference>
<dbReference type="AlphaFoldDB" id="H1VLQ2"/>
<keyword evidence="2" id="KW-0539">Nucleus</keyword>
<keyword evidence="3" id="KW-0802">TPR repeat</keyword>
<dbReference type="InterPro" id="IPR011990">
    <property type="entry name" value="TPR-like_helical_dom_sf"/>
</dbReference>
<dbReference type="STRING" id="759273.H1VLQ2"/>
<proteinExistence type="predicted"/>
<feature type="region of interest" description="Disordered" evidence="4">
    <location>
        <begin position="1"/>
        <end position="33"/>
    </location>
</feature>
<dbReference type="InterPro" id="IPR019734">
    <property type="entry name" value="TPR_rpt"/>
</dbReference>
<dbReference type="HOGENOM" id="CLU_1864986_0_0_1"/>
<dbReference type="Pfam" id="PF13428">
    <property type="entry name" value="TPR_14"/>
    <property type="match status" value="1"/>
</dbReference>
<accession>H1VLQ2</accession>
<feature type="repeat" description="TPR" evidence="3">
    <location>
        <begin position="45"/>
        <end position="78"/>
    </location>
</feature>
<dbReference type="PANTHER" id="PTHR14017">
    <property type="entry name" value="LYSINE-SPECIFIC DEMETHYLASE"/>
    <property type="match status" value="1"/>
</dbReference>
<dbReference type="GO" id="GO:0000978">
    <property type="term" value="F:RNA polymerase II cis-regulatory region sequence-specific DNA binding"/>
    <property type="evidence" value="ECO:0007669"/>
    <property type="project" value="TreeGrafter"/>
</dbReference>
<comment type="subcellular location">
    <subcellularLocation>
        <location evidence="1">Nucleus</location>
    </subcellularLocation>
</comment>
<dbReference type="PROSITE" id="PS50005">
    <property type="entry name" value="TPR"/>
    <property type="match status" value="1"/>
</dbReference>
<evidence type="ECO:0000256" key="4">
    <source>
        <dbReference type="SAM" id="MobiDB-lite"/>
    </source>
</evidence>
<evidence type="ECO:0000256" key="2">
    <source>
        <dbReference type="ARBA" id="ARBA00023242"/>
    </source>
</evidence>
<gene>
    <name evidence="5" type="ORF">CH063_11516</name>
</gene>
<organism evidence="5 6">
    <name type="scientific">Colletotrichum higginsianum (strain IMI 349063)</name>
    <name type="common">Crucifer anthracnose fungus</name>
    <dbReference type="NCBI Taxonomy" id="759273"/>
    <lineage>
        <taxon>Eukaryota</taxon>
        <taxon>Fungi</taxon>
        <taxon>Dikarya</taxon>
        <taxon>Ascomycota</taxon>
        <taxon>Pezizomycotina</taxon>
        <taxon>Sordariomycetes</taxon>
        <taxon>Hypocreomycetidae</taxon>
        <taxon>Glomerellales</taxon>
        <taxon>Glomerellaceae</taxon>
        <taxon>Colletotrichum</taxon>
        <taxon>Colletotrichum destructivum species complex</taxon>
    </lineage>
</organism>
<dbReference type="GO" id="GO:0017053">
    <property type="term" value="C:transcription repressor complex"/>
    <property type="evidence" value="ECO:0007669"/>
    <property type="project" value="TreeGrafter"/>
</dbReference>
<evidence type="ECO:0000313" key="5">
    <source>
        <dbReference type="EMBL" id="CCF41155.1"/>
    </source>
</evidence>
<dbReference type="Gene3D" id="1.25.40.10">
    <property type="entry name" value="Tetratricopeptide repeat domain"/>
    <property type="match status" value="1"/>
</dbReference>
<evidence type="ECO:0000256" key="3">
    <source>
        <dbReference type="PROSITE-ProRule" id="PRU00339"/>
    </source>
</evidence>
<dbReference type="Proteomes" id="UP000007174">
    <property type="component" value="Unassembled WGS sequence"/>
</dbReference>
<dbReference type="SUPFAM" id="SSF48452">
    <property type="entry name" value="TPR-like"/>
    <property type="match status" value="1"/>
</dbReference>
<dbReference type="EMBL" id="CACQ02004521">
    <property type="protein sequence ID" value="CCF41155.1"/>
    <property type="molecule type" value="Genomic_DNA"/>
</dbReference>
<reference evidence="6" key="1">
    <citation type="journal article" date="2012" name="Nat. Genet.">
        <title>Lifestyle transitions in plant pathogenic Colletotrichum fungi deciphered by genome and transcriptome analyses.</title>
        <authorList>
            <person name="O'Connell R.J."/>
            <person name="Thon M.R."/>
            <person name="Hacquard S."/>
            <person name="Amyotte S.G."/>
            <person name="Kleemann J."/>
            <person name="Torres M.F."/>
            <person name="Damm U."/>
            <person name="Buiate E.A."/>
            <person name="Epstein L."/>
            <person name="Alkan N."/>
            <person name="Altmueller J."/>
            <person name="Alvarado-Balderrama L."/>
            <person name="Bauser C.A."/>
            <person name="Becker C."/>
            <person name="Birren B.W."/>
            <person name="Chen Z."/>
            <person name="Choi J."/>
            <person name="Crouch J.A."/>
            <person name="Duvick J.P."/>
            <person name="Farman M.A."/>
            <person name="Gan P."/>
            <person name="Heiman D."/>
            <person name="Henrissat B."/>
            <person name="Howard R.J."/>
            <person name="Kabbage M."/>
            <person name="Koch C."/>
            <person name="Kracher B."/>
            <person name="Kubo Y."/>
            <person name="Law A.D."/>
            <person name="Lebrun M.-H."/>
            <person name="Lee Y.-H."/>
            <person name="Miyara I."/>
            <person name="Moore N."/>
            <person name="Neumann U."/>
            <person name="Nordstroem K."/>
            <person name="Panaccione D.G."/>
            <person name="Panstruga R."/>
            <person name="Place M."/>
            <person name="Proctor R.H."/>
            <person name="Prusky D."/>
            <person name="Rech G."/>
            <person name="Reinhardt R."/>
            <person name="Rollins J.A."/>
            <person name="Rounsley S."/>
            <person name="Schardl C.L."/>
            <person name="Schwartz D.C."/>
            <person name="Shenoy N."/>
            <person name="Shirasu K."/>
            <person name="Sikhakolli U.R."/>
            <person name="Stueber K."/>
            <person name="Sukno S.A."/>
            <person name="Sweigard J.A."/>
            <person name="Takano Y."/>
            <person name="Takahara H."/>
            <person name="Trail F."/>
            <person name="van der Does H.C."/>
            <person name="Voll L.M."/>
            <person name="Will I."/>
            <person name="Young S."/>
            <person name="Zeng Q."/>
            <person name="Zhang J."/>
            <person name="Zhou S."/>
            <person name="Dickman M.B."/>
            <person name="Schulze-Lefert P."/>
            <person name="Ver Loren van Themaat E."/>
            <person name="Ma L.-J."/>
            <person name="Vaillancourt L.J."/>
        </authorList>
    </citation>
    <scope>NUCLEOTIDE SEQUENCE [LARGE SCALE GENOMIC DNA]</scope>
    <source>
        <strain evidence="6">IMI 349063</strain>
    </source>
</reference>
<dbReference type="SMART" id="SM00028">
    <property type="entry name" value="TPR"/>
    <property type="match status" value="2"/>
</dbReference>
<dbReference type="PANTHER" id="PTHR14017:SF1">
    <property type="entry name" value="LD02225P"/>
    <property type="match status" value="1"/>
</dbReference>
<name>H1VLQ2_COLHI</name>